<sequence>MKTVKYTLVNGQEIELTPEDIKLLKPVLDEAFANLDDIIYKKLKVSTPDEIREALAAMTNEELLRLAEQNDPHRRDGRRPDAFSTKIFQEMFKRAGYGYKQLSHMSFKQRNYLASLGLRF</sequence>
<dbReference type="AlphaFoldDB" id="A0A7Y0AME2"/>
<accession>A0A7Y0AME2</accession>
<comment type="caution">
    <text evidence="1">The sequence shown here is derived from an EMBL/GenBank/DDBJ whole genome shotgun (WGS) entry which is preliminary data.</text>
</comment>
<proteinExistence type="predicted"/>
<keyword evidence="2" id="KW-1185">Reference proteome</keyword>
<evidence type="ECO:0000313" key="1">
    <source>
        <dbReference type="EMBL" id="NML69996.1"/>
    </source>
</evidence>
<dbReference type="RefSeq" id="WP_169234535.1">
    <property type="nucleotide sequence ID" value="NZ_JABBGI010000010.1"/>
</dbReference>
<gene>
    <name evidence="1" type="ORF">HHL23_09305</name>
</gene>
<evidence type="ECO:0000313" key="2">
    <source>
        <dbReference type="Proteomes" id="UP000544054"/>
    </source>
</evidence>
<dbReference type="EMBL" id="JABBGI010000010">
    <property type="protein sequence ID" value="NML69996.1"/>
    <property type="molecule type" value="Genomic_DNA"/>
</dbReference>
<name>A0A7Y0AME2_9FLAO</name>
<reference evidence="1 2" key="1">
    <citation type="submission" date="2020-04" db="EMBL/GenBank/DDBJ databases">
        <title>Chryseobacterium sp. RP-3-3 sp. nov., isolated from Jeju soil.</title>
        <authorList>
            <person name="Dahal R.H."/>
        </authorList>
    </citation>
    <scope>NUCLEOTIDE SEQUENCE [LARGE SCALE GENOMIC DNA]</scope>
    <source>
        <strain evidence="1 2">RP-3-3</strain>
    </source>
</reference>
<organism evidence="1 2">
    <name type="scientific">Chryseobacterium antibioticum</name>
    <dbReference type="NCBI Taxonomy" id="2728847"/>
    <lineage>
        <taxon>Bacteria</taxon>
        <taxon>Pseudomonadati</taxon>
        <taxon>Bacteroidota</taxon>
        <taxon>Flavobacteriia</taxon>
        <taxon>Flavobacteriales</taxon>
        <taxon>Weeksellaceae</taxon>
        <taxon>Chryseobacterium group</taxon>
        <taxon>Chryseobacterium</taxon>
    </lineage>
</organism>
<protein>
    <submittedName>
        <fullName evidence="1">Uncharacterized protein</fullName>
    </submittedName>
</protein>
<dbReference type="Proteomes" id="UP000544054">
    <property type="component" value="Unassembled WGS sequence"/>
</dbReference>